<evidence type="ECO:0000256" key="10">
    <source>
        <dbReference type="ARBA" id="ARBA00022777"/>
    </source>
</evidence>
<keyword evidence="6" id="KW-0997">Cell inner membrane</keyword>
<keyword evidence="14" id="KW-0829">Tyrosine-protein kinase</keyword>
<keyword evidence="7 20" id="KW-0808">Transferase</keyword>
<evidence type="ECO:0000313" key="20">
    <source>
        <dbReference type="EMBL" id="MDM8145802.1"/>
    </source>
</evidence>
<evidence type="ECO:0000259" key="19">
    <source>
        <dbReference type="Pfam" id="PF13807"/>
    </source>
</evidence>
<dbReference type="EMBL" id="JAUDCF010000015">
    <property type="protein sequence ID" value="MDM8145802.1"/>
    <property type="molecule type" value="Genomic_DNA"/>
</dbReference>
<evidence type="ECO:0000256" key="16">
    <source>
        <dbReference type="SAM" id="Phobius"/>
    </source>
</evidence>
<evidence type="ECO:0000256" key="14">
    <source>
        <dbReference type="ARBA" id="ARBA00023137"/>
    </source>
</evidence>
<reference evidence="21" key="2">
    <citation type="submission" date="2023-07" db="EMBL/GenBank/DDBJ databases">
        <title>Identification and characterization of horizontal gene transfer across gut microbiota members of farm animals based on homology search.</title>
        <authorList>
            <person name="Schwarzerova J."/>
            <person name="Nykrynova M."/>
            <person name="Jureckova K."/>
            <person name="Cejkova D."/>
            <person name="Rychlik I."/>
        </authorList>
    </citation>
    <scope>NUCLEOTIDE SEQUENCE [LARGE SCALE GENOMIC DNA]</scope>
    <source>
        <strain evidence="21">ET4</strain>
    </source>
</reference>
<keyword evidence="10" id="KW-0418">Kinase</keyword>
<evidence type="ECO:0000256" key="12">
    <source>
        <dbReference type="ARBA" id="ARBA00022989"/>
    </source>
</evidence>
<dbReference type="Pfam" id="PF13807">
    <property type="entry name" value="GNVR"/>
    <property type="match status" value="1"/>
</dbReference>
<keyword evidence="13 16" id="KW-0472">Membrane</keyword>
<dbReference type="InterPro" id="IPR050445">
    <property type="entry name" value="Bact_polysacc_biosynth/exp"/>
</dbReference>
<dbReference type="EC" id="2.7.10.2" evidence="4"/>
<comment type="catalytic activity">
    <reaction evidence="15">
        <text>L-tyrosyl-[protein] + ATP = O-phospho-L-tyrosyl-[protein] + ADP + H(+)</text>
        <dbReference type="Rhea" id="RHEA:10596"/>
        <dbReference type="Rhea" id="RHEA-COMP:10136"/>
        <dbReference type="Rhea" id="RHEA-COMP:20101"/>
        <dbReference type="ChEBI" id="CHEBI:15378"/>
        <dbReference type="ChEBI" id="CHEBI:30616"/>
        <dbReference type="ChEBI" id="CHEBI:46858"/>
        <dbReference type="ChEBI" id="CHEBI:61978"/>
        <dbReference type="ChEBI" id="CHEBI:456216"/>
        <dbReference type="EC" id="2.7.10.2"/>
    </reaction>
</comment>
<keyword evidence="21" id="KW-1185">Reference proteome</keyword>
<feature type="domain" description="Polysaccharide chain length determinant N-terminal" evidence="17">
    <location>
        <begin position="21"/>
        <end position="112"/>
    </location>
</feature>
<dbReference type="InterPro" id="IPR032807">
    <property type="entry name" value="GNVR"/>
</dbReference>
<dbReference type="Pfam" id="PF13614">
    <property type="entry name" value="AAA_31"/>
    <property type="match status" value="1"/>
</dbReference>
<evidence type="ECO:0000256" key="4">
    <source>
        <dbReference type="ARBA" id="ARBA00011903"/>
    </source>
</evidence>
<comment type="caution">
    <text evidence="20">The sequence shown here is derived from an EMBL/GenBank/DDBJ whole genome shotgun (WGS) entry which is preliminary data.</text>
</comment>
<evidence type="ECO:0000313" key="21">
    <source>
        <dbReference type="Proteomes" id="UP001228403"/>
    </source>
</evidence>
<evidence type="ECO:0000256" key="8">
    <source>
        <dbReference type="ARBA" id="ARBA00022692"/>
    </source>
</evidence>
<protein>
    <recommendedName>
        <fullName evidence="4">non-specific protein-tyrosine kinase</fullName>
        <ecNumber evidence="4">2.7.10.2</ecNumber>
    </recommendedName>
</protein>
<keyword evidence="8 16" id="KW-0812">Transmembrane</keyword>
<feature type="domain" description="Tyrosine-protein kinase G-rich" evidence="19">
    <location>
        <begin position="459"/>
        <end position="537"/>
    </location>
</feature>
<sequence length="826" mass="92628">MADDFLIDEQQEKKEDKINFYALLFKYLIYWPWFVASIIIFLALGYLYIRKSTPVYQINASVLIKEDNSRSGYSSAKNPLGSLTGMGLISMTNNFDNEIEILNSRTLMKKVVIAQGLYINYFEPRTLNYTRELYKTAPLNVYMTPEEADKLPSGLSLKFKQKDKAQWDVTIKYSKEGEKYEQQATVNRLPQVLNTPIGVVTVSENPNIKELTPELQEELPTTFVSTIYPPTAVAISYKNSISIEPTSKTTTIAQVGMQATSRERAVDFINTLVAMYNQDANDEKNEIAEKTGEFIDKRIQLIGEELGSTENQLADFKQRSGLTDLSSDAEMALKENAEYNKARVNNSTQIRLVEFLRDYIDNPQFGEDVIPSNVGLEDKTLTNVINTYNAQIIERKRLLRTSSEENPTIANLDVSIEATRRNVRTTVASVLEGLMITKRELDRQAQNFESRISNAPQQEKELISISRQREIKATLYTILLQKREENAITLASTANNSRIVEEALAGNRPVSPKKKIIMLVALILGAGLPFGIIYLRDLLKYKIENTEDIRKITDAPILAELPIAEKPQTGAIVVHENENGIMEEVFRSLRTNLLFTLQASEKVIMFSSTQPGEGKSFVAGNTAVSLALMGKKVIIVGMDIRKPGLNKVFHLSRRADGITSYLSDPEHTNLSDMIQQSDISPNLDILPGGPIPPNPTELVSGPALSKAIELLKEHYDYIILDTAPIGMVTDSALIAKHADACVYVCRADVTPKAGYEFINVLCNEEKFPKVTTVLNGIDLNQRKHSYAYGFGKKYGYGYGNSGYGYGYGYGYEDTSKKKKKRNGFKF</sequence>
<dbReference type="Pfam" id="PF02706">
    <property type="entry name" value="Wzz"/>
    <property type="match status" value="1"/>
</dbReference>
<reference evidence="20 21" key="1">
    <citation type="submission" date="2023-06" db="EMBL/GenBank/DDBJ databases">
        <authorList>
            <person name="Zeman M."/>
            <person name="Kubasova T."/>
            <person name="Jahodarova E."/>
            <person name="Nykrynova M."/>
            <person name="Rychlik I."/>
        </authorList>
    </citation>
    <scope>NUCLEOTIDE SEQUENCE [LARGE SCALE GENOMIC DNA]</scope>
    <source>
        <strain evidence="20 21">ET4</strain>
    </source>
</reference>
<dbReference type="Gene3D" id="3.40.50.300">
    <property type="entry name" value="P-loop containing nucleotide triphosphate hydrolases"/>
    <property type="match status" value="1"/>
</dbReference>
<evidence type="ECO:0000256" key="6">
    <source>
        <dbReference type="ARBA" id="ARBA00022519"/>
    </source>
</evidence>
<feature type="transmembrane region" description="Helical" evidence="16">
    <location>
        <begin position="29"/>
        <end position="49"/>
    </location>
</feature>
<dbReference type="InterPro" id="IPR003856">
    <property type="entry name" value="LPS_length_determ_N"/>
</dbReference>
<accession>A0ABT7U5K3</accession>
<evidence type="ECO:0000256" key="15">
    <source>
        <dbReference type="ARBA" id="ARBA00051245"/>
    </source>
</evidence>
<evidence type="ECO:0000259" key="17">
    <source>
        <dbReference type="Pfam" id="PF02706"/>
    </source>
</evidence>
<dbReference type="GO" id="GO:0004715">
    <property type="term" value="F:non-membrane spanning protein tyrosine kinase activity"/>
    <property type="evidence" value="ECO:0007669"/>
    <property type="project" value="UniProtKB-EC"/>
</dbReference>
<name>A0ABT7U5K3_9BACE</name>
<comment type="similarity">
    <text evidence="2">Belongs to the CpsD/CapB family.</text>
</comment>
<keyword evidence="12 16" id="KW-1133">Transmembrane helix</keyword>
<evidence type="ECO:0000256" key="3">
    <source>
        <dbReference type="ARBA" id="ARBA00008883"/>
    </source>
</evidence>
<dbReference type="NCBIfam" id="TIGR01007">
    <property type="entry name" value="eps_fam"/>
    <property type="match status" value="1"/>
</dbReference>
<evidence type="ECO:0000256" key="1">
    <source>
        <dbReference type="ARBA" id="ARBA00004429"/>
    </source>
</evidence>
<evidence type="ECO:0000256" key="11">
    <source>
        <dbReference type="ARBA" id="ARBA00022840"/>
    </source>
</evidence>
<feature type="transmembrane region" description="Helical" evidence="16">
    <location>
        <begin position="516"/>
        <end position="535"/>
    </location>
</feature>
<comment type="similarity">
    <text evidence="3">Belongs to the etk/wzc family.</text>
</comment>
<dbReference type="Proteomes" id="UP001228403">
    <property type="component" value="Unassembled WGS sequence"/>
</dbReference>
<evidence type="ECO:0000256" key="9">
    <source>
        <dbReference type="ARBA" id="ARBA00022741"/>
    </source>
</evidence>
<dbReference type="PANTHER" id="PTHR32309:SF13">
    <property type="entry name" value="FERRIC ENTEROBACTIN TRANSPORT PROTEIN FEPE"/>
    <property type="match status" value="1"/>
</dbReference>
<keyword evidence="9" id="KW-0547">Nucleotide-binding</keyword>
<dbReference type="CDD" id="cd05387">
    <property type="entry name" value="BY-kinase"/>
    <property type="match status" value="1"/>
</dbReference>
<evidence type="ECO:0000256" key="5">
    <source>
        <dbReference type="ARBA" id="ARBA00022475"/>
    </source>
</evidence>
<proteinExistence type="inferred from homology"/>
<feature type="domain" description="AAA" evidence="18">
    <location>
        <begin position="602"/>
        <end position="735"/>
    </location>
</feature>
<keyword evidence="11" id="KW-0067">ATP-binding</keyword>
<evidence type="ECO:0000256" key="2">
    <source>
        <dbReference type="ARBA" id="ARBA00007316"/>
    </source>
</evidence>
<dbReference type="PANTHER" id="PTHR32309">
    <property type="entry name" value="TYROSINE-PROTEIN KINASE"/>
    <property type="match status" value="1"/>
</dbReference>
<organism evidence="20 21">
    <name type="scientific">Bacteroides eggerthii</name>
    <dbReference type="NCBI Taxonomy" id="28111"/>
    <lineage>
        <taxon>Bacteria</taxon>
        <taxon>Pseudomonadati</taxon>
        <taxon>Bacteroidota</taxon>
        <taxon>Bacteroidia</taxon>
        <taxon>Bacteroidales</taxon>
        <taxon>Bacteroidaceae</taxon>
        <taxon>Bacteroides</taxon>
    </lineage>
</organism>
<dbReference type="InterPro" id="IPR027417">
    <property type="entry name" value="P-loop_NTPase"/>
</dbReference>
<dbReference type="InterPro" id="IPR005702">
    <property type="entry name" value="Wzc-like_C"/>
</dbReference>
<dbReference type="SUPFAM" id="SSF52540">
    <property type="entry name" value="P-loop containing nucleoside triphosphate hydrolases"/>
    <property type="match status" value="1"/>
</dbReference>
<dbReference type="InterPro" id="IPR025669">
    <property type="entry name" value="AAA_dom"/>
</dbReference>
<evidence type="ECO:0000259" key="18">
    <source>
        <dbReference type="Pfam" id="PF13614"/>
    </source>
</evidence>
<comment type="subcellular location">
    <subcellularLocation>
        <location evidence="1">Cell inner membrane</location>
        <topology evidence="1">Multi-pass membrane protein</topology>
    </subcellularLocation>
</comment>
<gene>
    <name evidence="20" type="ORF">QUW02_07705</name>
</gene>
<evidence type="ECO:0000256" key="13">
    <source>
        <dbReference type="ARBA" id="ARBA00023136"/>
    </source>
</evidence>
<evidence type="ECO:0000256" key="7">
    <source>
        <dbReference type="ARBA" id="ARBA00022679"/>
    </source>
</evidence>
<keyword evidence="5" id="KW-1003">Cell membrane</keyword>